<accession>A0A8C5H421</accession>
<dbReference type="InterPro" id="IPR001102">
    <property type="entry name" value="Transglutaminase_N"/>
</dbReference>
<feature type="domain" description="Transglutaminase-like" evidence="10">
    <location>
        <begin position="268"/>
        <end position="361"/>
    </location>
</feature>
<dbReference type="InterPro" id="IPR014756">
    <property type="entry name" value="Ig_E-set"/>
</dbReference>
<reference evidence="11" key="3">
    <citation type="submission" date="2025-09" db="UniProtKB">
        <authorList>
            <consortium name="Ensembl"/>
        </authorList>
    </citation>
    <scope>IDENTIFICATION</scope>
</reference>
<dbReference type="Gene3D" id="3.90.260.10">
    <property type="entry name" value="Transglutaminase-like"/>
    <property type="match status" value="1"/>
</dbReference>
<evidence type="ECO:0000256" key="7">
    <source>
        <dbReference type="ARBA" id="ARBA00024222"/>
    </source>
</evidence>
<reference evidence="11" key="1">
    <citation type="submission" date="2020-06" db="EMBL/GenBank/DDBJ databases">
        <authorList>
            <consortium name="Wellcome Sanger Institute Data Sharing"/>
        </authorList>
    </citation>
    <scope>NUCLEOTIDE SEQUENCE [LARGE SCALE GENOMIC DNA]</scope>
</reference>
<organism evidence="11 12">
    <name type="scientific">Gouania willdenowi</name>
    <name type="common">Blunt-snouted clingfish</name>
    <name type="synonym">Lepadogaster willdenowi</name>
    <dbReference type="NCBI Taxonomy" id="441366"/>
    <lineage>
        <taxon>Eukaryota</taxon>
        <taxon>Metazoa</taxon>
        <taxon>Chordata</taxon>
        <taxon>Craniata</taxon>
        <taxon>Vertebrata</taxon>
        <taxon>Euteleostomi</taxon>
        <taxon>Actinopterygii</taxon>
        <taxon>Neopterygii</taxon>
        <taxon>Teleostei</taxon>
        <taxon>Neoteleostei</taxon>
        <taxon>Acanthomorphata</taxon>
        <taxon>Ovalentaria</taxon>
        <taxon>Blenniimorphae</taxon>
        <taxon>Blenniiformes</taxon>
        <taxon>Gobiesocoidei</taxon>
        <taxon>Gobiesocidae</taxon>
        <taxon>Gobiesocinae</taxon>
        <taxon>Gouania</taxon>
    </lineage>
</organism>
<dbReference type="Pfam" id="PF00868">
    <property type="entry name" value="Transglut_N"/>
    <property type="match status" value="1"/>
</dbReference>
<keyword evidence="4" id="KW-0479">Metal-binding</keyword>
<comment type="cofactor">
    <cofactor evidence="1">
        <name>Ca(2+)</name>
        <dbReference type="ChEBI" id="CHEBI:29108"/>
    </cofactor>
</comment>
<evidence type="ECO:0000256" key="3">
    <source>
        <dbReference type="ARBA" id="ARBA00022679"/>
    </source>
</evidence>
<dbReference type="AlphaFoldDB" id="A0A8C5H421"/>
<feature type="compositionally biased region" description="Acidic residues" evidence="9">
    <location>
        <begin position="1"/>
        <end position="10"/>
    </location>
</feature>
<keyword evidence="5" id="KW-0106">Calcium</keyword>
<dbReference type="GO" id="GO:0072378">
    <property type="term" value="P:blood coagulation, fibrin clot formation"/>
    <property type="evidence" value="ECO:0007669"/>
    <property type="project" value="TreeGrafter"/>
</dbReference>
<evidence type="ECO:0000256" key="6">
    <source>
        <dbReference type="ARBA" id="ARBA00023315"/>
    </source>
</evidence>
<dbReference type="InterPro" id="IPR038765">
    <property type="entry name" value="Papain-like_cys_pep_sf"/>
</dbReference>
<proteinExistence type="inferred from homology"/>
<dbReference type="Ensembl" id="ENSGWIT00000042117.1">
    <property type="protein sequence ID" value="ENSGWIP00000038699.1"/>
    <property type="gene ID" value="ENSGWIG00000019757.1"/>
</dbReference>
<evidence type="ECO:0000256" key="1">
    <source>
        <dbReference type="ARBA" id="ARBA00001913"/>
    </source>
</evidence>
<sequence>EPFDGVPETEVEPRTYGQDQGRKTNKHHHHTHEYDTSNLVIRRGQEFVITITFNRLPTQYDDYQLEFLIGPSLTSQITIPLGSRASTNSYTWNGKILEQNMNSIMVEVLPKPTALVGRYRVYVAISTGNGMKRTKRNASTDLYLLFNAWCQQDAVYLADQDERKEYVLNDYGVMYQGSYGFISQRHWIYGQFEEGILNACIFILDASKMPISDRGKVIKVVRKGSAMINSQDDDGVLVGNWSDDYSMGTAPTAWTGSIKILLQYANTRIPVCYAQCWVFAGVFNTFLRCLGIPARVISNFNSAHDNTGNLKTDLIFKPDGTPDRRRTKDSIWNYHCWNEVFIKRDDIADRYGGWQVVDSTPQELSSGYYCCGPASVVAVKEGEVCYPYDTGFVFAEVNSDVVFFKRDKYGEMKVFRIDTTHVGKRILTKAVGSIQAVDVTHNYKYREGTPQDMATMERAEKFGCERDHSVTPVFNVTVRIDAEPVTNTFLLSHRWPTRLDSTVSVVFYTGVIDSHFKDENFSVTVPPKQQRSVPLKVTSQEYFPHLGSALSLELTVIAKYQDETINDIKVISLVPPELQMEYLFVGHKDIVKVKFTNPFQFPLKNVFLYIEGAGITPLKHRFYQEIPSLGEITWTEEILPRLPGERYILSLLYCSAIAHVWGFSKLMVH</sequence>
<evidence type="ECO:0000256" key="9">
    <source>
        <dbReference type="SAM" id="MobiDB-lite"/>
    </source>
</evidence>
<keyword evidence="12" id="KW-1185">Reference proteome</keyword>
<reference evidence="11" key="2">
    <citation type="submission" date="2025-08" db="UniProtKB">
        <authorList>
            <consortium name="Ensembl"/>
        </authorList>
    </citation>
    <scope>IDENTIFICATION</scope>
</reference>
<dbReference type="InterPro" id="IPR036238">
    <property type="entry name" value="Transglutaminase_C_sf"/>
</dbReference>
<dbReference type="PANTHER" id="PTHR11590:SF42">
    <property type="entry name" value="COAGULATION FACTOR XIII A CHAIN"/>
    <property type="match status" value="1"/>
</dbReference>
<dbReference type="InterPro" id="IPR002931">
    <property type="entry name" value="Transglutaminase-like"/>
</dbReference>
<comment type="similarity">
    <text evidence="2">Belongs to the transglutaminase superfamily. Transglutaminase family.</text>
</comment>
<keyword evidence="6" id="KW-0012">Acyltransferase</keyword>
<name>A0A8C5H421_GOUWI</name>
<dbReference type="SMART" id="SM00460">
    <property type="entry name" value="TGc"/>
    <property type="match status" value="1"/>
</dbReference>
<dbReference type="EC" id="2.3.2.13" evidence="7"/>
<feature type="region of interest" description="Disordered" evidence="9">
    <location>
        <begin position="1"/>
        <end position="35"/>
    </location>
</feature>
<keyword evidence="3" id="KW-0808">Transferase</keyword>
<dbReference type="SUPFAM" id="SSF81296">
    <property type="entry name" value="E set domains"/>
    <property type="match status" value="1"/>
</dbReference>
<dbReference type="GO" id="GO:0007399">
    <property type="term" value="P:nervous system development"/>
    <property type="evidence" value="ECO:0007669"/>
    <property type="project" value="UniProtKB-ARBA"/>
</dbReference>
<dbReference type="InterPro" id="IPR050779">
    <property type="entry name" value="Transglutaminase"/>
</dbReference>
<evidence type="ECO:0000256" key="5">
    <source>
        <dbReference type="ARBA" id="ARBA00022837"/>
    </source>
</evidence>
<feature type="active site" evidence="8">
    <location>
        <position position="276"/>
    </location>
</feature>
<dbReference type="FunFam" id="3.90.260.10:FF:000001">
    <property type="entry name" value="Protein-glutamine gamma-glutamyltransferase 2"/>
    <property type="match status" value="1"/>
</dbReference>
<dbReference type="Gene3D" id="2.60.40.10">
    <property type="entry name" value="Immunoglobulins"/>
    <property type="match status" value="3"/>
</dbReference>
<protein>
    <recommendedName>
        <fullName evidence="7">protein-glutamine gamma-glutamyltransferase</fullName>
        <ecNumber evidence="7">2.3.2.13</ecNumber>
    </recommendedName>
</protein>
<gene>
    <name evidence="11" type="primary">f13a1</name>
</gene>
<dbReference type="Pfam" id="PF01841">
    <property type="entry name" value="Transglut_core"/>
    <property type="match status" value="1"/>
</dbReference>
<evidence type="ECO:0000256" key="4">
    <source>
        <dbReference type="ARBA" id="ARBA00022723"/>
    </source>
</evidence>
<dbReference type="GO" id="GO:0046872">
    <property type="term" value="F:metal ion binding"/>
    <property type="evidence" value="ECO:0007669"/>
    <property type="project" value="UniProtKB-KW"/>
</dbReference>
<dbReference type="SUPFAM" id="SSF54001">
    <property type="entry name" value="Cysteine proteinases"/>
    <property type="match status" value="1"/>
</dbReference>
<dbReference type="InterPro" id="IPR036985">
    <property type="entry name" value="Transglutaminase-like_sf"/>
</dbReference>
<dbReference type="InterPro" id="IPR013783">
    <property type="entry name" value="Ig-like_fold"/>
</dbReference>
<evidence type="ECO:0000313" key="12">
    <source>
        <dbReference type="Proteomes" id="UP000694680"/>
    </source>
</evidence>
<evidence type="ECO:0000256" key="8">
    <source>
        <dbReference type="PIRSR" id="PIRSR000459-1"/>
    </source>
</evidence>
<dbReference type="PANTHER" id="PTHR11590">
    <property type="entry name" value="PROTEIN-GLUTAMINE GAMMA-GLUTAMYLTRANSFERASE"/>
    <property type="match status" value="1"/>
</dbReference>
<dbReference type="Proteomes" id="UP000694680">
    <property type="component" value="Chromosome 20"/>
</dbReference>
<dbReference type="InterPro" id="IPR023608">
    <property type="entry name" value="Transglutaminase_animal"/>
</dbReference>
<dbReference type="GO" id="GO:0003810">
    <property type="term" value="F:protein-glutamine gamma-glutamyltransferase activity"/>
    <property type="evidence" value="ECO:0007669"/>
    <property type="project" value="UniProtKB-EC"/>
</dbReference>
<feature type="active site" evidence="8">
    <location>
        <position position="335"/>
    </location>
</feature>
<evidence type="ECO:0000313" key="11">
    <source>
        <dbReference type="Ensembl" id="ENSGWIP00000038699.1"/>
    </source>
</evidence>
<dbReference type="PIRSF" id="PIRSF000459">
    <property type="entry name" value="TGM_EBP42"/>
    <property type="match status" value="1"/>
</dbReference>
<evidence type="ECO:0000259" key="10">
    <source>
        <dbReference type="SMART" id="SM00460"/>
    </source>
</evidence>
<evidence type="ECO:0000256" key="2">
    <source>
        <dbReference type="ARBA" id="ARBA00005968"/>
    </source>
</evidence>
<dbReference type="SUPFAM" id="SSF49309">
    <property type="entry name" value="Transglutaminase, two C-terminal domains"/>
    <property type="match status" value="2"/>
</dbReference>
<feature type="active site" evidence="8">
    <location>
        <position position="358"/>
    </location>
</feature>